<dbReference type="PANTHER" id="PTHR11412:SF150">
    <property type="entry name" value="ALPHA-2-MACROGLOBULIN-RELATED"/>
    <property type="match status" value="1"/>
</dbReference>
<feature type="domain" description="Macroglobulin" evidence="8">
    <location>
        <begin position="161"/>
        <end position="252"/>
    </location>
</feature>
<evidence type="ECO:0000313" key="10">
    <source>
        <dbReference type="Proteomes" id="UP001356427"/>
    </source>
</evidence>
<keyword evidence="2" id="KW-0646">Protease inhibitor</keyword>
<organism evidence="9 10">
    <name type="scientific">Coregonus suidteri</name>
    <dbReference type="NCBI Taxonomy" id="861788"/>
    <lineage>
        <taxon>Eukaryota</taxon>
        <taxon>Metazoa</taxon>
        <taxon>Chordata</taxon>
        <taxon>Craniata</taxon>
        <taxon>Vertebrata</taxon>
        <taxon>Euteleostomi</taxon>
        <taxon>Actinopterygii</taxon>
        <taxon>Neopterygii</taxon>
        <taxon>Teleostei</taxon>
        <taxon>Protacanthopterygii</taxon>
        <taxon>Salmoniformes</taxon>
        <taxon>Salmonidae</taxon>
        <taxon>Coregoninae</taxon>
        <taxon>Coregonus</taxon>
    </lineage>
</organism>
<sequence>MTISLIADGQKKIILQESSDQEFHRCFQFQAPHVESDKVQRFKVEIRGETFLSTEQRKVMIKPYSPMTFVQTDKPIYNPGQTVQFRVITLDTSFSPVNQLYNIVELEDVHQNRIGQWVNTSSSGNILQLSHPLNSEAPVGSYAIVVWIGDNKIYHHFKVEKYVLPKFEIKMNLTDEISIVHEEYKVQVCATYTYGQPVPGKAEINVVHYNNTPISDMLVYLLEKKGWSSHRLQNLTTDSHGIASFSLNTTSLPKEDINLIVSNTPQEENTRYRVPYFNRGQHILSLIQHTAPHSKTSSSLAIQKMEKPLACGEEVSITIQYAIVGETIPKGSVDVIYLALSRGAIVQHGHMKVTVQLAGESCN</sequence>
<evidence type="ECO:0000256" key="3">
    <source>
        <dbReference type="ARBA" id="ARBA00022729"/>
    </source>
</evidence>
<evidence type="ECO:0000259" key="6">
    <source>
        <dbReference type="Pfam" id="PF01835"/>
    </source>
</evidence>
<dbReference type="Pfam" id="PF17791">
    <property type="entry name" value="MG3"/>
    <property type="match status" value="1"/>
</dbReference>
<dbReference type="AlphaFoldDB" id="A0AAN8KGM9"/>
<evidence type="ECO:0000259" key="8">
    <source>
        <dbReference type="Pfam" id="PF17791"/>
    </source>
</evidence>
<dbReference type="Gene3D" id="2.60.40.1940">
    <property type="match status" value="1"/>
</dbReference>
<evidence type="ECO:0000313" key="9">
    <source>
        <dbReference type="EMBL" id="KAK6291012.1"/>
    </source>
</evidence>
<dbReference type="InterPro" id="IPR011625">
    <property type="entry name" value="A2M_N_BRD"/>
</dbReference>
<evidence type="ECO:0000256" key="5">
    <source>
        <dbReference type="ARBA" id="ARBA00023180"/>
    </source>
</evidence>
<evidence type="ECO:0000259" key="7">
    <source>
        <dbReference type="Pfam" id="PF07703"/>
    </source>
</evidence>
<feature type="domain" description="Alpha-2-macroglobulin bait region" evidence="7">
    <location>
        <begin position="301"/>
        <end position="351"/>
    </location>
</feature>
<dbReference type="EMBL" id="JAGTTL010000105">
    <property type="protein sequence ID" value="KAK6291012.1"/>
    <property type="molecule type" value="Genomic_DNA"/>
</dbReference>
<evidence type="ECO:0000256" key="2">
    <source>
        <dbReference type="ARBA" id="ARBA00022690"/>
    </source>
</evidence>
<dbReference type="Pfam" id="PF01835">
    <property type="entry name" value="MG2"/>
    <property type="match status" value="1"/>
</dbReference>
<name>A0AAN8KGM9_9TELE</name>
<comment type="similarity">
    <text evidence="1">Belongs to the protease inhibitor I39 (alpha-2-macroglobulin) family.</text>
</comment>
<reference evidence="9 10" key="1">
    <citation type="submission" date="2021-04" db="EMBL/GenBank/DDBJ databases">
        <authorList>
            <person name="De Guttry C."/>
            <person name="Zahm M."/>
            <person name="Klopp C."/>
            <person name="Cabau C."/>
            <person name="Louis A."/>
            <person name="Berthelot C."/>
            <person name="Parey E."/>
            <person name="Roest Crollius H."/>
            <person name="Montfort J."/>
            <person name="Robinson-Rechavi M."/>
            <person name="Bucao C."/>
            <person name="Bouchez O."/>
            <person name="Gislard M."/>
            <person name="Lluch J."/>
            <person name="Milhes M."/>
            <person name="Lampietro C."/>
            <person name="Lopez Roques C."/>
            <person name="Donnadieu C."/>
            <person name="Braasch I."/>
            <person name="Desvignes T."/>
            <person name="Postlethwait J."/>
            <person name="Bobe J."/>
            <person name="Wedekind C."/>
            <person name="Guiguen Y."/>
        </authorList>
    </citation>
    <scope>NUCLEOTIDE SEQUENCE [LARGE SCALE GENOMIC DNA]</scope>
    <source>
        <strain evidence="9">Cs_M1</strain>
        <tissue evidence="9">Blood</tissue>
    </source>
</reference>
<dbReference type="InterPro" id="IPR002890">
    <property type="entry name" value="MG2"/>
</dbReference>
<comment type="caution">
    <text evidence="9">The sequence shown here is derived from an EMBL/GenBank/DDBJ whole genome shotgun (WGS) entry which is preliminary data.</text>
</comment>
<feature type="domain" description="Macroglobulin" evidence="6">
    <location>
        <begin position="68"/>
        <end position="159"/>
    </location>
</feature>
<dbReference type="FunFam" id="2.60.40.1930:FF:000001">
    <property type="entry name" value="CD109 isoform 3"/>
    <property type="match status" value="1"/>
</dbReference>
<gene>
    <name evidence="9" type="ORF">J4Q44_G00385930</name>
</gene>
<dbReference type="Gene3D" id="2.60.40.1930">
    <property type="match status" value="2"/>
</dbReference>
<dbReference type="PANTHER" id="PTHR11412">
    <property type="entry name" value="MACROGLOBULIN / COMPLEMENT"/>
    <property type="match status" value="1"/>
</dbReference>
<evidence type="ECO:0008006" key="11">
    <source>
        <dbReference type="Google" id="ProtNLM"/>
    </source>
</evidence>
<dbReference type="InterPro" id="IPR050473">
    <property type="entry name" value="A2M/Complement_sys"/>
</dbReference>
<dbReference type="Pfam" id="PF07703">
    <property type="entry name" value="A2M_BRD"/>
    <property type="match status" value="1"/>
</dbReference>
<dbReference type="GO" id="GO:0004867">
    <property type="term" value="F:serine-type endopeptidase inhibitor activity"/>
    <property type="evidence" value="ECO:0007669"/>
    <property type="project" value="UniProtKB-KW"/>
</dbReference>
<keyword evidence="5" id="KW-0325">Glycoprotein</keyword>
<keyword evidence="4" id="KW-0722">Serine protease inhibitor</keyword>
<evidence type="ECO:0000256" key="4">
    <source>
        <dbReference type="ARBA" id="ARBA00022900"/>
    </source>
</evidence>
<proteinExistence type="inferred from homology"/>
<evidence type="ECO:0000256" key="1">
    <source>
        <dbReference type="ARBA" id="ARBA00010952"/>
    </source>
</evidence>
<dbReference type="InterPro" id="IPR041555">
    <property type="entry name" value="MG3"/>
</dbReference>
<keyword evidence="3" id="KW-0732">Signal</keyword>
<accession>A0AAN8KGM9</accession>
<protein>
    <recommendedName>
        <fullName evidence="11">Alpha-2-macroglobulin bait region domain-containing protein</fullName>
    </recommendedName>
</protein>
<dbReference type="Proteomes" id="UP001356427">
    <property type="component" value="Unassembled WGS sequence"/>
</dbReference>
<keyword evidence="10" id="KW-1185">Reference proteome</keyword>